<feature type="non-terminal residue" evidence="1">
    <location>
        <position position="95"/>
    </location>
</feature>
<evidence type="ECO:0000313" key="1">
    <source>
        <dbReference type="EMBL" id="RNM12362.1"/>
    </source>
</evidence>
<evidence type="ECO:0000313" key="2">
    <source>
        <dbReference type="Proteomes" id="UP000271870"/>
    </source>
</evidence>
<name>A0ABX9WQF8_9GAMM</name>
<accession>A0ABX9WQF8</accession>
<organism evidence="1 2">
    <name type="scientific">Dickeya undicola</name>
    <dbReference type="NCBI Taxonomy" id="1577887"/>
    <lineage>
        <taxon>Bacteria</taxon>
        <taxon>Pseudomonadati</taxon>
        <taxon>Pseudomonadota</taxon>
        <taxon>Gammaproteobacteria</taxon>
        <taxon>Enterobacterales</taxon>
        <taxon>Pectobacteriaceae</taxon>
        <taxon>Dickeya</taxon>
    </lineage>
</organism>
<feature type="non-terminal residue" evidence="1">
    <location>
        <position position="1"/>
    </location>
</feature>
<protein>
    <submittedName>
        <fullName evidence="1">Uncharacterized protein</fullName>
    </submittedName>
</protein>
<dbReference type="Proteomes" id="UP000271870">
    <property type="component" value="Unassembled WGS sequence"/>
</dbReference>
<sequence>HTPGLLFDGTAKAVAGEKVALSSDGAFFSTSLSQRPTATAVSIYARSNRSALPAMTGNTQGGYIVTASSNNADGNAASQLWKAFNKSNAVLTDAW</sequence>
<reference evidence="1 2" key="1">
    <citation type="submission" date="2018-11" db="EMBL/GenBank/DDBJ databases">
        <title>Characterization of surface water Dickeya isolates.</title>
        <authorList>
            <person name="Van Gijsegem F."/>
            <person name="Pedron J."/>
        </authorList>
    </citation>
    <scope>NUCLEOTIDE SEQUENCE [LARGE SCALE GENOMIC DNA]</scope>
    <source>
        <strain evidence="1 2">FVG10-MFV-A16</strain>
    </source>
</reference>
<gene>
    <name evidence="1" type="ORF">EFS38_21050</name>
</gene>
<proteinExistence type="predicted"/>
<comment type="caution">
    <text evidence="1">The sequence shown here is derived from an EMBL/GenBank/DDBJ whole genome shotgun (WGS) entry which is preliminary data.</text>
</comment>
<dbReference type="EMBL" id="RJLS01000185">
    <property type="protein sequence ID" value="RNM12362.1"/>
    <property type="molecule type" value="Genomic_DNA"/>
</dbReference>
<keyword evidence="2" id="KW-1185">Reference proteome</keyword>